<evidence type="ECO:0000256" key="5">
    <source>
        <dbReference type="ARBA" id="ARBA00022679"/>
    </source>
</evidence>
<evidence type="ECO:0000313" key="10">
    <source>
        <dbReference type="EMBL" id="SDN55260.1"/>
    </source>
</evidence>
<dbReference type="InterPro" id="IPR036890">
    <property type="entry name" value="HATPase_C_sf"/>
</dbReference>
<dbReference type="InterPro" id="IPR013656">
    <property type="entry name" value="PAS_4"/>
</dbReference>
<evidence type="ECO:0000313" key="11">
    <source>
        <dbReference type="Proteomes" id="UP000198793"/>
    </source>
</evidence>
<proteinExistence type="predicted"/>
<dbReference type="InterPro" id="IPR000014">
    <property type="entry name" value="PAS"/>
</dbReference>
<dbReference type="GO" id="GO:0004673">
    <property type="term" value="F:protein histidine kinase activity"/>
    <property type="evidence" value="ECO:0007669"/>
    <property type="project" value="UniProtKB-EC"/>
</dbReference>
<dbReference type="Gene3D" id="3.30.565.10">
    <property type="entry name" value="Histidine kinase-like ATPase, C-terminal domain"/>
    <property type="match status" value="1"/>
</dbReference>
<dbReference type="AlphaFoldDB" id="A0A1H0CBK0"/>
<dbReference type="PANTHER" id="PTHR41523:SF7">
    <property type="entry name" value="HISTIDINE KINASE"/>
    <property type="match status" value="1"/>
</dbReference>
<keyword evidence="5" id="KW-0808">Transferase</keyword>
<protein>
    <recommendedName>
        <fullName evidence="3">Blue-light-activated histidine kinase</fullName>
        <ecNumber evidence="2">2.7.13.3</ecNumber>
    </recommendedName>
</protein>
<dbReference type="CDD" id="cd00130">
    <property type="entry name" value="PAS"/>
    <property type="match status" value="1"/>
</dbReference>
<keyword evidence="11" id="KW-1185">Reference proteome</keyword>
<dbReference type="SUPFAM" id="SSF55785">
    <property type="entry name" value="PYP-like sensor domain (PAS domain)"/>
    <property type="match status" value="2"/>
</dbReference>
<keyword evidence="6" id="KW-0547">Nucleotide-binding</keyword>
<name>A0A1H0CBK0_9HYPH</name>
<dbReference type="PANTHER" id="PTHR41523">
    <property type="entry name" value="TWO-COMPONENT SYSTEM SENSOR PROTEIN"/>
    <property type="match status" value="1"/>
</dbReference>
<dbReference type="EC" id="2.7.13.3" evidence="2"/>
<keyword evidence="7 10" id="KW-0418">Kinase</keyword>
<evidence type="ECO:0000256" key="4">
    <source>
        <dbReference type="ARBA" id="ARBA00022553"/>
    </source>
</evidence>
<feature type="domain" description="Signal transduction histidine kinase HWE region" evidence="9">
    <location>
        <begin position="283"/>
        <end position="362"/>
    </location>
</feature>
<gene>
    <name evidence="10" type="ORF">SAMN05192530_101233</name>
</gene>
<reference evidence="10 11" key="1">
    <citation type="submission" date="2016-10" db="EMBL/GenBank/DDBJ databases">
        <authorList>
            <person name="de Groot N.N."/>
        </authorList>
    </citation>
    <scope>NUCLEOTIDE SEQUENCE [LARGE SCALE GENOMIC DNA]</scope>
    <source>
        <strain evidence="11">L7-484,KACC 16230,DSM 25025</strain>
    </source>
</reference>
<evidence type="ECO:0000256" key="2">
    <source>
        <dbReference type="ARBA" id="ARBA00012438"/>
    </source>
</evidence>
<dbReference type="GO" id="GO:0005524">
    <property type="term" value="F:ATP binding"/>
    <property type="evidence" value="ECO:0007669"/>
    <property type="project" value="UniProtKB-KW"/>
</dbReference>
<sequence>MVLDRNLCFSAANPAYLDATNRSFEDLDGRFLFDVFPNDGEGREVLLRSLKRVLDTGEPDTIAYIEYEIPRPERLGGGMERRYWTAVHTPLRDARGEVQFILQNTVDITELARLRAAASDPFGDSFGAAVELVQRAREAEHENRTRADPLDAFRRLFDEAPGIIALLQGPDHTFTYANQAYRRFVGDRHLVGLAIRDALPEVVEQGFPDLLDHVFATGEPMLGFGARVLIGDPARGATNETYLDFSYTAIRDSAGDISGILVQGYDRSDSVRANQRQRLLLDELNHRVKNTLSTVQSLARRSFSSTGDPQAARRVFEARILALSNAHNLLSEHHWESAELATILQLEIEAFGSDRVRAEGEGIRLNPKATIALAMVFHELASNALKYGALAGPDGRVTVSWERDGDEVRLEWREENLQASIDSIASGFGTRMLKRIVEGELLGRLSVDFPPRGLAWSMVVPCHEIEDLGTQLRQH</sequence>
<accession>A0A1H0CBK0</accession>
<evidence type="ECO:0000256" key="8">
    <source>
        <dbReference type="ARBA" id="ARBA00022840"/>
    </source>
</evidence>
<evidence type="ECO:0000256" key="6">
    <source>
        <dbReference type="ARBA" id="ARBA00022741"/>
    </source>
</evidence>
<dbReference type="SMART" id="SM00911">
    <property type="entry name" value="HWE_HK"/>
    <property type="match status" value="1"/>
</dbReference>
<dbReference type="SUPFAM" id="SSF55874">
    <property type="entry name" value="ATPase domain of HSP90 chaperone/DNA topoisomerase II/histidine kinase"/>
    <property type="match status" value="1"/>
</dbReference>
<evidence type="ECO:0000256" key="7">
    <source>
        <dbReference type="ARBA" id="ARBA00022777"/>
    </source>
</evidence>
<dbReference type="Pfam" id="PF07536">
    <property type="entry name" value="HWE_HK"/>
    <property type="match status" value="1"/>
</dbReference>
<keyword evidence="8" id="KW-0067">ATP-binding</keyword>
<evidence type="ECO:0000259" key="9">
    <source>
        <dbReference type="SMART" id="SM00911"/>
    </source>
</evidence>
<comment type="catalytic activity">
    <reaction evidence="1">
        <text>ATP + protein L-histidine = ADP + protein N-phospho-L-histidine.</text>
        <dbReference type="EC" id="2.7.13.3"/>
    </reaction>
</comment>
<dbReference type="STRING" id="1166073.SAMN05192530_101233"/>
<dbReference type="Gene3D" id="3.30.450.20">
    <property type="entry name" value="PAS domain"/>
    <property type="match status" value="2"/>
</dbReference>
<dbReference type="EMBL" id="FNIT01000001">
    <property type="protein sequence ID" value="SDN55260.1"/>
    <property type="molecule type" value="Genomic_DNA"/>
</dbReference>
<evidence type="ECO:0000256" key="1">
    <source>
        <dbReference type="ARBA" id="ARBA00000085"/>
    </source>
</evidence>
<dbReference type="InterPro" id="IPR035965">
    <property type="entry name" value="PAS-like_dom_sf"/>
</dbReference>
<evidence type="ECO:0000256" key="3">
    <source>
        <dbReference type="ARBA" id="ARBA00021740"/>
    </source>
</evidence>
<dbReference type="Pfam" id="PF08448">
    <property type="entry name" value="PAS_4"/>
    <property type="match status" value="2"/>
</dbReference>
<dbReference type="InterPro" id="IPR011102">
    <property type="entry name" value="Sig_transdc_His_kinase_HWE"/>
</dbReference>
<dbReference type="Proteomes" id="UP000198793">
    <property type="component" value="Unassembled WGS sequence"/>
</dbReference>
<organism evidence="10 11">
    <name type="scientific">Aureimonas jatrophae</name>
    <dbReference type="NCBI Taxonomy" id="1166073"/>
    <lineage>
        <taxon>Bacteria</taxon>
        <taxon>Pseudomonadati</taxon>
        <taxon>Pseudomonadota</taxon>
        <taxon>Alphaproteobacteria</taxon>
        <taxon>Hyphomicrobiales</taxon>
        <taxon>Aurantimonadaceae</taxon>
        <taxon>Aureimonas</taxon>
    </lineage>
</organism>
<keyword evidence="4" id="KW-0597">Phosphoprotein</keyword>